<dbReference type="SUPFAM" id="SSF52343">
    <property type="entry name" value="Ferredoxin reductase-like, C-terminal NADP-linked domain"/>
    <property type="match status" value="1"/>
</dbReference>
<dbReference type="SUPFAM" id="SSF63380">
    <property type="entry name" value="Riboflavin synthase domain-like"/>
    <property type="match status" value="1"/>
</dbReference>
<reference evidence="2 3" key="1">
    <citation type="submission" date="2019-03" db="EMBL/GenBank/DDBJ databases">
        <title>Genomic Encyclopedia of Type Strains, Phase IV (KMG-IV): sequencing the most valuable type-strain genomes for metagenomic binning, comparative biology and taxonomic classification.</title>
        <authorList>
            <person name="Goeker M."/>
        </authorList>
    </citation>
    <scope>NUCLEOTIDE SEQUENCE [LARGE SCALE GENOMIC DNA]</scope>
    <source>
        <strain evidence="2 3">DSM 45934</strain>
    </source>
</reference>
<dbReference type="PROSITE" id="PS51384">
    <property type="entry name" value="FAD_FR"/>
    <property type="match status" value="1"/>
</dbReference>
<gene>
    <name evidence="2" type="ORF">EV192_112101</name>
</gene>
<name>A0A4R2J937_9PSEU</name>
<feature type="domain" description="FAD-binding FR-type" evidence="1">
    <location>
        <begin position="5"/>
        <end position="139"/>
    </location>
</feature>
<dbReference type="GO" id="GO:0016491">
    <property type="term" value="F:oxidoreductase activity"/>
    <property type="evidence" value="ECO:0007669"/>
    <property type="project" value="InterPro"/>
</dbReference>
<dbReference type="InterPro" id="IPR039261">
    <property type="entry name" value="FNR_nucleotide-bd"/>
</dbReference>
<dbReference type="Gene3D" id="3.40.50.80">
    <property type="entry name" value="Nucleotide-binding domain of ferredoxin-NADP reductase (FNR) module"/>
    <property type="match status" value="1"/>
</dbReference>
<accession>A0A4R2J937</accession>
<dbReference type="InterPro" id="IPR017938">
    <property type="entry name" value="Riboflavin_synthase-like_b-brl"/>
</dbReference>
<dbReference type="InterPro" id="IPR007037">
    <property type="entry name" value="SIP_rossman_dom"/>
</dbReference>
<dbReference type="InterPro" id="IPR039374">
    <property type="entry name" value="SIP_fam"/>
</dbReference>
<evidence type="ECO:0000259" key="1">
    <source>
        <dbReference type="PROSITE" id="PS51384"/>
    </source>
</evidence>
<dbReference type="InterPro" id="IPR017927">
    <property type="entry name" value="FAD-bd_FR_type"/>
</dbReference>
<dbReference type="InterPro" id="IPR013113">
    <property type="entry name" value="SIP_FAD-bd"/>
</dbReference>
<dbReference type="Proteomes" id="UP000295680">
    <property type="component" value="Unassembled WGS sequence"/>
</dbReference>
<dbReference type="CDD" id="cd06193">
    <property type="entry name" value="siderophore_interacting"/>
    <property type="match status" value="1"/>
</dbReference>
<dbReference type="Gene3D" id="2.40.30.10">
    <property type="entry name" value="Translation factors"/>
    <property type="match status" value="1"/>
</dbReference>
<dbReference type="PANTHER" id="PTHR30157">
    <property type="entry name" value="FERRIC REDUCTASE, NADPH-DEPENDENT"/>
    <property type="match status" value="1"/>
</dbReference>
<sequence length="267" mass="29323">MPPRSRVVLAEVRAVQRLTPNMSRITLHLDKSAGFEPTGPDQLVRTFFPLAHQTAPVVPVSDDWWPECQRMPEDIRPVVRNYTIRRFLPESREVYLDFVLHGDSGPASRWAGTARPGDVVGLLTDGHGYDEPAGTTSRLLVADETALPAAGAIAEVVPSPVRVLAEVGGPEDELDLAAPVTWVHRGHDPSGTGERMLACLASLPLSPEGLYVWVAGESGLVKAVRRHLVSRGVPKKQIYFCGYWLHRRNDHPSFVAAERAEYAAQFA</sequence>
<protein>
    <submittedName>
        <fullName evidence="2">NADPH-dependent ferric siderophore reductase</fullName>
    </submittedName>
</protein>
<proteinExistence type="predicted"/>
<dbReference type="Pfam" id="PF04954">
    <property type="entry name" value="SIP"/>
    <property type="match status" value="1"/>
</dbReference>
<dbReference type="EMBL" id="SLWS01000012">
    <property type="protein sequence ID" value="TCO52369.1"/>
    <property type="molecule type" value="Genomic_DNA"/>
</dbReference>
<keyword evidence="3" id="KW-1185">Reference proteome</keyword>
<dbReference type="PANTHER" id="PTHR30157:SF0">
    <property type="entry name" value="NADPH-DEPENDENT FERRIC-CHELATE REDUCTASE"/>
    <property type="match status" value="1"/>
</dbReference>
<organism evidence="2 3">
    <name type="scientific">Actinocrispum wychmicini</name>
    <dbReference type="NCBI Taxonomy" id="1213861"/>
    <lineage>
        <taxon>Bacteria</taxon>
        <taxon>Bacillati</taxon>
        <taxon>Actinomycetota</taxon>
        <taxon>Actinomycetes</taxon>
        <taxon>Pseudonocardiales</taxon>
        <taxon>Pseudonocardiaceae</taxon>
        <taxon>Actinocrispum</taxon>
    </lineage>
</organism>
<dbReference type="AlphaFoldDB" id="A0A4R2J937"/>
<comment type="caution">
    <text evidence="2">The sequence shown here is derived from an EMBL/GenBank/DDBJ whole genome shotgun (WGS) entry which is preliminary data.</text>
</comment>
<dbReference type="Pfam" id="PF08021">
    <property type="entry name" value="FAD_binding_9"/>
    <property type="match status" value="1"/>
</dbReference>
<evidence type="ECO:0000313" key="3">
    <source>
        <dbReference type="Proteomes" id="UP000295680"/>
    </source>
</evidence>
<evidence type="ECO:0000313" key="2">
    <source>
        <dbReference type="EMBL" id="TCO52369.1"/>
    </source>
</evidence>